<dbReference type="Proteomes" id="UP000204391">
    <property type="component" value="Chromosome"/>
</dbReference>
<dbReference type="RefSeq" id="WP_089532565.1">
    <property type="nucleotide sequence ID" value="NZ_CP022437.1"/>
</dbReference>
<name>A0A221MDH3_9BACI</name>
<evidence type="ECO:0000256" key="4">
    <source>
        <dbReference type="ARBA" id="ARBA00022989"/>
    </source>
</evidence>
<evidence type="ECO:0000256" key="1">
    <source>
        <dbReference type="ARBA" id="ARBA00004236"/>
    </source>
</evidence>
<dbReference type="AlphaFoldDB" id="A0A221MDH3"/>
<keyword evidence="7" id="KW-0732">Signal</keyword>
<gene>
    <name evidence="8" type="ORF">CFK40_12195</name>
</gene>
<proteinExistence type="predicted"/>
<keyword evidence="8" id="KW-0282">Flagellum</keyword>
<evidence type="ECO:0000313" key="9">
    <source>
        <dbReference type="Proteomes" id="UP000204391"/>
    </source>
</evidence>
<keyword evidence="9" id="KW-1185">Reference proteome</keyword>
<reference evidence="8 9" key="1">
    <citation type="journal article" date="2003" name="Int. J. Syst. Evol. Microbiol.">
        <title>Virgibacillus carmonensis sp. nov., Virgibacillus necropolis sp. nov. and Virgibacillus picturae sp. nov., three novel species isolated from deteriorated mural paintings, transfer of the species of the genus salibacillus to Virgibacillus, as Virgibacillus marismortui comb. nov. and Virgibacillus salexigens comb. nov., and emended description of the genus Virgibacillus.</title>
        <authorList>
            <person name="Heyrman J."/>
            <person name="Logan N.A."/>
            <person name="Busse H.J."/>
            <person name="Balcaen A."/>
            <person name="Lebbe L."/>
            <person name="Rodriguez-Diaz M."/>
            <person name="Swings J."/>
            <person name="De Vos P."/>
        </authorList>
    </citation>
    <scope>NUCLEOTIDE SEQUENCE [LARGE SCALE GENOMIC DNA]</scope>
    <source>
        <strain evidence="8 9">LMG 19488</strain>
    </source>
</reference>
<dbReference type="OrthoDB" id="2376965at2"/>
<keyword evidence="2" id="KW-1003">Cell membrane</keyword>
<organism evidence="8 9">
    <name type="scientific">Virgibacillus necropolis</name>
    <dbReference type="NCBI Taxonomy" id="163877"/>
    <lineage>
        <taxon>Bacteria</taxon>
        <taxon>Bacillati</taxon>
        <taxon>Bacillota</taxon>
        <taxon>Bacilli</taxon>
        <taxon>Bacillales</taxon>
        <taxon>Bacillaceae</taxon>
        <taxon>Virgibacillus</taxon>
    </lineage>
</organism>
<evidence type="ECO:0000256" key="7">
    <source>
        <dbReference type="SAM" id="SignalP"/>
    </source>
</evidence>
<keyword evidence="4 6" id="KW-1133">Transmembrane helix</keyword>
<evidence type="ECO:0000256" key="6">
    <source>
        <dbReference type="SAM" id="Phobius"/>
    </source>
</evidence>
<feature type="signal peptide" evidence="7">
    <location>
        <begin position="1"/>
        <end position="27"/>
    </location>
</feature>
<keyword evidence="8" id="KW-0966">Cell projection</keyword>
<comment type="subcellular location">
    <subcellularLocation>
        <location evidence="1">Cell membrane</location>
    </subcellularLocation>
</comment>
<evidence type="ECO:0000256" key="3">
    <source>
        <dbReference type="ARBA" id="ARBA00022692"/>
    </source>
</evidence>
<feature type="transmembrane region" description="Helical" evidence="6">
    <location>
        <begin position="69"/>
        <end position="87"/>
    </location>
</feature>
<dbReference type="GO" id="GO:0044781">
    <property type="term" value="P:bacterial-type flagellum organization"/>
    <property type="evidence" value="ECO:0007669"/>
    <property type="project" value="InterPro"/>
</dbReference>
<dbReference type="KEGG" id="vne:CFK40_12195"/>
<dbReference type="EMBL" id="CP022437">
    <property type="protein sequence ID" value="ASN05716.1"/>
    <property type="molecule type" value="Genomic_DNA"/>
</dbReference>
<accession>A0A221MDH3</accession>
<evidence type="ECO:0000313" key="8">
    <source>
        <dbReference type="EMBL" id="ASN05716.1"/>
    </source>
</evidence>
<sequence>MVLKKISICICLVLCYLNLGLLSEVSAAAPNAKECIEENLDCDKLEKEGSNGTRIEASENENGSLVFDLIKMVFALLLVLALIYVLLKLLNKRNKIFQQVKALENIGGISVGQNKSIQIIRIGSRVYVVGVGDNVELLHEITNENEKEELLHINQANEFQAGSFVTALFQQKKNDNSTNQTKSEFKNLFTTELDKLKSGRRKMINHHKQKGDKHE</sequence>
<dbReference type="InterPro" id="IPR022781">
    <property type="entry name" value="Flagellar_biosynth_FliO"/>
</dbReference>
<dbReference type="Pfam" id="PF04347">
    <property type="entry name" value="FliO"/>
    <property type="match status" value="1"/>
</dbReference>
<protein>
    <submittedName>
        <fullName evidence="8">Flagellar protein</fullName>
    </submittedName>
</protein>
<dbReference type="GO" id="GO:0016020">
    <property type="term" value="C:membrane"/>
    <property type="evidence" value="ECO:0007669"/>
    <property type="project" value="InterPro"/>
</dbReference>
<keyword evidence="8" id="KW-0969">Cilium</keyword>
<evidence type="ECO:0000256" key="5">
    <source>
        <dbReference type="ARBA" id="ARBA00023136"/>
    </source>
</evidence>
<feature type="chain" id="PRO_5013098348" evidence="7">
    <location>
        <begin position="28"/>
        <end position="215"/>
    </location>
</feature>
<keyword evidence="5 6" id="KW-0472">Membrane</keyword>
<keyword evidence="3 6" id="KW-0812">Transmembrane</keyword>
<evidence type="ECO:0000256" key="2">
    <source>
        <dbReference type="ARBA" id="ARBA00022475"/>
    </source>
</evidence>